<feature type="region of interest" description="Disordered" evidence="1">
    <location>
        <begin position="292"/>
        <end position="398"/>
    </location>
</feature>
<feature type="compositionally biased region" description="Polar residues" evidence="1">
    <location>
        <begin position="376"/>
        <end position="391"/>
    </location>
</feature>
<dbReference type="Proteomes" id="UP000786811">
    <property type="component" value="Unassembled WGS sequence"/>
</dbReference>
<protein>
    <submittedName>
        <fullName evidence="2">Uncharacterized protein</fullName>
    </submittedName>
</protein>
<reference evidence="2" key="1">
    <citation type="submission" date="2021-04" db="EMBL/GenBank/DDBJ databases">
        <authorList>
            <person name="Chebbi M.A.C M."/>
        </authorList>
    </citation>
    <scope>NUCLEOTIDE SEQUENCE</scope>
</reference>
<feature type="compositionally biased region" description="Acidic residues" evidence="1">
    <location>
        <begin position="198"/>
        <end position="212"/>
    </location>
</feature>
<gene>
    <name evidence="2" type="ORF">HICCMSTLAB_LOCUS6692</name>
</gene>
<evidence type="ECO:0000313" key="3">
    <source>
        <dbReference type="Proteomes" id="UP000786811"/>
    </source>
</evidence>
<keyword evidence="3" id="KW-1185">Reference proteome</keyword>
<proteinExistence type="predicted"/>
<dbReference type="EMBL" id="CAJNRD030001120">
    <property type="protein sequence ID" value="CAG5093251.1"/>
    <property type="molecule type" value="Genomic_DNA"/>
</dbReference>
<feature type="compositionally biased region" description="Polar residues" evidence="1">
    <location>
        <begin position="490"/>
        <end position="499"/>
    </location>
</feature>
<feature type="compositionally biased region" description="Basic and acidic residues" evidence="1">
    <location>
        <begin position="161"/>
        <end position="175"/>
    </location>
</feature>
<feature type="compositionally biased region" description="Polar residues" evidence="1">
    <location>
        <begin position="67"/>
        <end position="76"/>
    </location>
</feature>
<organism evidence="2 3">
    <name type="scientific">Cotesia congregata</name>
    <name type="common">Parasitoid wasp</name>
    <name type="synonym">Apanteles congregatus</name>
    <dbReference type="NCBI Taxonomy" id="51543"/>
    <lineage>
        <taxon>Eukaryota</taxon>
        <taxon>Metazoa</taxon>
        <taxon>Ecdysozoa</taxon>
        <taxon>Arthropoda</taxon>
        <taxon>Hexapoda</taxon>
        <taxon>Insecta</taxon>
        <taxon>Pterygota</taxon>
        <taxon>Neoptera</taxon>
        <taxon>Endopterygota</taxon>
        <taxon>Hymenoptera</taxon>
        <taxon>Apocrita</taxon>
        <taxon>Ichneumonoidea</taxon>
        <taxon>Braconidae</taxon>
        <taxon>Microgastrinae</taxon>
        <taxon>Cotesia</taxon>
    </lineage>
</organism>
<feature type="compositionally biased region" description="Polar residues" evidence="1">
    <location>
        <begin position="445"/>
        <end position="473"/>
    </location>
</feature>
<feature type="region of interest" description="Disordered" evidence="1">
    <location>
        <begin position="54"/>
        <end position="224"/>
    </location>
</feature>
<sequence>MNLPDGVLGGEAVVKVEDGATVTERQAKWRSKLSRYKFNVVVRHKITEQYAEGLSYNPEGRPEPSENEINNKTVNNPLALPISAKPRPKGSHRKLSDSEAIEAVKRPGHPLGSKNKPRVSSAPEARDTIASRLRKREMGKTRVPPKINYHETSNFDITSEDPEKTQETGNEKQGDDEVFLPVSTPGPSTSNPTPDISQEGDDESEKEDEAEKDNETIVPQKQRRKTRELVKMFDELLQRRPPAENIYTERALERIHREEAISNYTPQEYAEIKRTSSDTAKNIRQSLNKLPPLWRSEDDSLNEDTTPEINVDEFLRENSDKSEEGSSDISPEETGGVEDLSEVEHPIIIEPRPPTSADDINTRNVIYTDDEENESNKNTLTPRNVNRSQFTGYLGDGPEPRTPIFGRVLIPDELAAMGIRYDHASRQIVDQNGKGINETAETESADPNKTPIESEQGQSNEKSSNITRLTNTQNNNKNKSRNSSEKSNDRPTISGNITVGNDIGNRRFGPPFVAYDPPTFEEAEDIFAERHHRPRISSPSSSDESIPPKGSKIKIKFSISRDGLTYARDHLVHFLAADCEIIKPVAKLLRDLKFINADDLHASKPTKGDVFVTKLGRCKIFTVFIKTKHFEKLDPIDLIEGLRNL</sequence>
<dbReference type="OrthoDB" id="6731322at2759"/>
<feature type="region of interest" description="Disordered" evidence="1">
    <location>
        <begin position="438"/>
        <end position="502"/>
    </location>
</feature>
<feature type="compositionally biased region" description="Low complexity" evidence="1">
    <location>
        <begin position="181"/>
        <end position="194"/>
    </location>
</feature>
<feature type="compositionally biased region" description="Basic and acidic residues" evidence="1">
    <location>
        <begin position="94"/>
        <end position="105"/>
    </location>
</feature>
<evidence type="ECO:0000256" key="1">
    <source>
        <dbReference type="SAM" id="MobiDB-lite"/>
    </source>
</evidence>
<accession>A0A8J2HFZ6</accession>
<name>A0A8J2HFZ6_COTCN</name>
<comment type="caution">
    <text evidence="2">The sequence shown here is derived from an EMBL/GenBank/DDBJ whole genome shotgun (WGS) entry which is preliminary data.</text>
</comment>
<feature type="compositionally biased region" description="Basic and acidic residues" evidence="1">
    <location>
        <begin position="313"/>
        <end position="324"/>
    </location>
</feature>
<dbReference type="AlphaFoldDB" id="A0A8J2HFZ6"/>
<evidence type="ECO:0000313" key="2">
    <source>
        <dbReference type="EMBL" id="CAG5093251.1"/>
    </source>
</evidence>